<evidence type="ECO:0000313" key="3">
    <source>
        <dbReference type="EMBL" id="KAF7264719.1"/>
    </source>
</evidence>
<evidence type="ECO:0000313" key="2">
    <source>
        <dbReference type="EMBL" id="KAF7264718.1"/>
    </source>
</evidence>
<evidence type="ECO:0000256" key="1">
    <source>
        <dbReference type="SAM" id="Phobius"/>
    </source>
</evidence>
<sequence length="34" mass="3637">MLLVRYYSLLGILVGVVVVPAVTRESNSTTSPTT</sequence>
<keyword evidence="1" id="KW-0812">Transmembrane</keyword>
<feature type="non-terminal residue" evidence="3">
    <location>
        <position position="34"/>
    </location>
</feature>
<dbReference type="AlphaFoldDB" id="A0A834M4F2"/>
<protein>
    <submittedName>
        <fullName evidence="3">Uncharacterized protein</fullName>
    </submittedName>
</protein>
<dbReference type="EMBL" id="JAACXV010016212">
    <property type="protein sequence ID" value="KAF7264719.1"/>
    <property type="molecule type" value="Genomic_DNA"/>
</dbReference>
<dbReference type="Proteomes" id="UP000625711">
    <property type="component" value="Unassembled WGS sequence"/>
</dbReference>
<keyword evidence="4" id="KW-1185">Reference proteome</keyword>
<name>A0A834M4F2_RHYFE</name>
<keyword evidence="1" id="KW-1133">Transmembrane helix</keyword>
<organism evidence="3 4">
    <name type="scientific">Rhynchophorus ferrugineus</name>
    <name type="common">Red palm weevil</name>
    <name type="synonym">Curculio ferrugineus</name>
    <dbReference type="NCBI Taxonomy" id="354439"/>
    <lineage>
        <taxon>Eukaryota</taxon>
        <taxon>Metazoa</taxon>
        <taxon>Ecdysozoa</taxon>
        <taxon>Arthropoda</taxon>
        <taxon>Hexapoda</taxon>
        <taxon>Insecta</taxon>
        <taxon>Pterygota</taxon>
        <taxon>Neoptera</taxon>
        <taxon>Endopterygota</taxon>
        <taxon>Coleoptera</taxon>
        <taxon>Polyphaga</taxon>
        <taxon>Cucujiformia</taxon>
        <taxon>Curculionidae</taxon>
        <taxon>Dryophthorinae</taxon>
        <taxon>Rhynchophorus</taxon>
    </lineage>
</organism>
<proteinExistence type="predicted"/>
<accession>A0A834M4F2</accession>
<gene>
    <name evidence="3" type="ORF">GWI33_022539</name>
    <name evidence="2" type="ORF">GWI33_022540</name>
</gene>
<dbReference type="EMBL" id="JAACXV010016213">
    <property type="protein sequence ID" value="KAF7264718.1"/>
    <property type="molecule type" value="Genomic_DNA"/>
</dbReference>
<keyword evidence="1" id="KW-0472">Membrane</keyword>
<reference evidence="3" key="1">
    <citation type="submission" date="2020-08" db="EMBL/GenBank/DDBJ databases">
        <title>Genome sequencing and assembly of the red palm weevil Rhynchophorus ferrugineus.</title>
        <authorList>
            <person name="Dias G.B."/>
            <person name="Bergman C.M."/>
            <person name="Manee M."/>
        </authorList>
    </citation>
    <scope>NUCLEOTIDE SEQUENCE</scope>
    <source>
        <strain evidence="3">AA-2017</strain>
        <tissue evidence="3">Whole larva</tissue>
    </source>
</reference>
<evidence type="ECO:0000313" key="4">
    <source>
        <dbReference type="Proteomes" id="UP000625711"/>
    </source>
</evidence>
<feature type="transmembrane region" description="Helical" evidence="1">
    <location>
        <begin position="6"/>
        <end position="23"/>
    </location>
</feature>
<comment type="caution">
    <text evidence="3">The sequence shown here is derived from an EMBL/GenBank/DDBJ whole genome shotgun (WGS) entry which is preliminary data.</text>
</comment>